<feature type="coiled-coil region" evidence="3">
    <location>
        <begin position="581"/>
        <end position="619"/>
    </location>
</feature>
<dbReference type="STRING" id="1157962.A0A250WTV6"/>
<keyword evidence="1" id="KW-0880">Kelch repeat</keyword>
<evidence type="ECO:0000313" key="4">
    <source>
        <dbReference type="EMBL" id="GAX74257.1"/>
    </source>
</evidence>
<evidence type="ECO:0000256" key="1">
    <source>
        <dbReference type="ARBA" id="ARBA00022441"/>
    </source>
</evidence>
<protein>
    <submittedName>
        <fullName evidence="4">Uncharacterized protein</fullName>
    </submittedName>
</protein>
<dbReference type="EMBL" id="BEGY01000006">
    <property type="protein sequence ID" value="GAX74257.1"/>
    <property type="molecule type" value="Genomic_DNA"/>
</dbReference>
<proteinExistence type="predicted"/>
<evidence type="ECO:0000256" key="3">
    <source>
        <dbReference type="SAM" id="Coils"/>
    </source>
</evidence>
<dbReference type="Proteomes" id="UP000232323">
    <property type="component" value="Unassembled WGS sequence"/>
</dbReference>
<comment type="caution">
    <text evidence="4">The sequence shown here is derived from an EMBL/GenBank/DDBJ whole genome shotgun (WGS) entry which is preliminary data.</text>
</comment>
<keyword evidence="3" id="KW-0175">Coiled coil</keyword>
<reference evidence="4 5" key="1">
    <citation type="submission" date="2017-08" db="EMBL/GenBank/DDBJ databases">
        <title>Acidophilic green algal genome provides insights into adaptation to an acidic environment.</title>
        <authorList>
            <person name="Hirooka S."/>
            <person name="Hirose Y."/>
            <person name="Kanesaki Y."/>
            <person name="Higuchi S."/>
            <person name="Fujiwara T."/>
            <person name="Onuma R."/>
            <person name="Era A."/>
            <person name="Ohbayashi R."/>
            <person name="Uzuka A."/>
            <person name="Nozaki H."/>
            <person name="Yoshikawa H."/>
            <person name="Miyagishima S.Y."/>
        </authorList>
    </citation>
    <scope>NUCLEOTIDE SEQUENCE [LARGE SCALE GENOMIC DNA]</scope>
    <source>
        <strain evidence="4 5">NIES-2499</strain>
    </source>
</reference>
<accession>A0A250WTV6</accession>
<name>A0A250WTV6_9CHLO</name>
<keyword evidence="2" id="KW-0677">Repeat</keyword>
<evidence type="ECO:0000256" key="2">
    <source>
        <dbReference type="ARBA" id="ARBA00022737"/>
    </source>
</evidence>
<dbReference type="OrthoDB" id="10251809at2759"/>
<dbReference type="SUPFAM" id="SSF117281">
    <property type="entry name" value="Kelch motif"/>
    <property type="match status" value="2"/>
</dbReference>
<dbReference type="Pfam" id="PF24681">
    <property type="entry name" value="Kelch_KLHDC2_KLHL20_DRC7"/>
    <property type="match status" value="1"/>
</dbReference>
<evidence type="ECO:0000313" key="5">
    <source>
        <dbReference type="Proteomes" id="UP000232323"/>
    </source>
</evidence>
<keyword evidence="5" id="KW-1185">Reference proteome</keyword>
<feature type="coiled-coil region" evidence="3">
    <location>
        <begin position="669"/>
        <end position="714"/>
    </location>
</feature>
<sequence>MISAWRKLELTSHEYVTLERAGHAAVAAGNTIYVVGGRKGRTFFGDVIKFNSANGSWDVDCESSTSEFIPRAGHSATLIGRTIWVAGGSNNEAIFNDICCYDLDKRSWTYPKFKGDLGSLTRSAHGADIHPILSNSILVMGGYGGLGCTYVWLNDTIILHTDRLLVEAVHTMGPTPSPRGYHTMNTIPGSSCSVIIGGRTEEGRIQGSQMVVVLDASTHTWFTPQLLQDSTSILPYDSVHSTAAAAAPPARSSHCIAAVAAPPAARSSHRAVALPDRIIVHGGAASESDSDRLSDIATLVLLELSCPSVSRMFWSAMDEPSSGLPCPKGRAAHAACLIGSSVVILPGYAGRSSSSSSSSSHYVSDCWALDLAVEKQLPAASTSRAVTAASVRVLHKETRPSVPFITKPKSGSTVGLKVPSLVSAAAAAKLSSANFTEEARPAVSPPLGRLRGEKRSFDVAGFTSLWPHGTNNVINYQTKIPTVVERQSLQEDGTRQRVPGGYPAGLGASMDLHESTATHTKGSRDYQWLEDELRQVKLQNDQLQEQMKSAAQHVLSGQCDISVTSDLKATLELKAAELDKCRRLLREREEAAASADRLNAHLTTELNSLRDQVSQLQSAVHLSDAKTKECLRDLESERATRVKLEESLLSVNRAMEQGQARVQSDEAALSSARNAISLLQEQLRQVAREHEAVLERQGQELRGAQSRLHSTEQALTHARTEMVATQRRCSSLEDVNLKLGSERRRQDSELSALRQQVQTLKEAGRAGFEWSKQLEAQVKGGAAVLALFSPNFSDSTRP</sequence>
<organism evidence="4 5">
    <name type="scientific">Chlamydomonas eustigma</name>
    <dbReference type="NCBI Taxonomy" id="1157962"/>
    <lineage>
        <taxon>Eukaryota</taxon>
        <taxon>Viridiplantae</taxon>
        <taxon>Chlorophyta</taxon>
        <taxon>core chlorophytes</taxon>
        <taxon>Chlorophyceae</taxon>
        <taxon>CS clade</taxon>
        <taxon>Chlamydomonadales</taxon>
        <taxon>Chlamydomonadaceae</taxon>
        <taxon>Chlamydomonas</taxon>
    </lineage>
</organism>
<feature type="coiled-coil region" evidence="3">
    <location>
        <begin position="526"/>
        <end position="553"/>
    </location>
</feature>
<gene>
    <name evidence="4" type="ORF">CEUSTIGMA_g1706.t1</name>
</gene>
<dbReference type="AlphaFoldDB" id="A0A250WTV6"/>
<dbReference type="PANTHER" id="PTHR46093">
    <property type="entry name" value="ACYL-COA-BINDING DOMAIN-CONTAINING PROTEIN 5"/>
    <property type="match status" value="1"/>
</dbReference>
<dbReference type="InterPro" id="IPR015915">
    <property type="entry name" value="Kelch-typ_b-propeller"/>
</dbReference>
<dbReference type="PANTHER" id="PTHR46093:SF18">
    <property type="entry name" value="FIBRONECTIN TYPE-III DOMAIN-CONTAINING PROTEIN"/>
    <property type="match status" value="1"/>
</dbReference>
<dbReference type="Gene3D" id="2.120.10.80">
    <property type="entry name" value="Kelch-type beta propeller"/>
    <property type="match status" value="2"/>
</dbReference>